<dbReference type="Proteomes" id="UP001575622">
    <property type="component" value="Unassembled WGS sequence"/>
</dbReference>
<proteinExistence type="predicted"/>
<dbReference type="RefSeq" id="WP_373951066.1">
    <property type="nucleotide sequence ID" value="NZ_JBHDLN010000005.1"/>
</dbReference>
<keyword evidence="2" id="KW-1185">Reference proteome</keyword>
<evidence type="ECO:0000313" key="1">
    <source>
        <dbReference type="EMBL" id="MFB0842861.1"/>
    </source>
</evidence>
<dbReference type="EMBL" id="JBHDLN010000005">
    <property type="protein sequence ID" value="MFB0842861.1"/>
    <property type="molecule type" value="Genomic_DNA"/>
</dbReference>
<comment type="caution">
    <text evidence="1">The sequence shown here is derived from an EMBL/GenBank/DDBJ whole genome shotgun (WGS) entry which is preliminary data.</text>
</comment>
<evidence type="ECO:0000313" key="2">
    <source>
        <dbReference type="Proteomes" id="UP001575622"/>
    </source>
</evidence>
<protein>
    <recommendedName>
        <fullName evidence="3">SMI1/KNR4 family protein</fullName>
    </recommendedName>
</protein>
<name>A0ABV4V2G7_9BACL</name>
<accession>A0ABV4V2G7</accession>
<evidence type="ECO:0008006" key="3">
    <source>
        <dbReference type="Google" id="ProtNLM"/>
    </source>
</evidence>
<reference evidence="1 2" key="1">
    <citation type="submission" date="2024-09" db="EMBL/GenBank/DDBJ databases">
        <authorList>
            <person name="Makale K.P.P."/>
            <person name="Makhzoum A."/>
            <person name="Rantong G."/>
            <person name="Rahube T.O."/>
        </authorList>
    </citation>
    <scope>NUCLEOTIDE SEQUENCE [LARGE SCALE GENOMIC DNA]</scope>
    <source>
        <strain evidence="1 2">KM_D13</strain>
    </source>
</reference>
<gene>
    <name evidence="1" type="ORF">ACEU3E_11820</name>
</gene>
<organism evidence="1 2">
    <name type="scientific">Paenibacillus oleatilyticus</name>
    <dbReference type="NCBI Taxonomy" id="2594886"/>
    <lineage>
        <taxon>Bacteria</taxon>
        <taxon>Bacillati</taxon>
        <taxon>Bacillota</taxon>
        <taxon>Bacilli</taxon>
        <taxon>Bacillales</taxon>
        <taxon>Paenibacillaceae</taxon>
        <taxon>Paenibacillus</taxon>
    </lineage>
</organism>
<sequence>MNELLIEKIDKIMEILSEDYPQSLTYGEIVKDIAGEQFTKIDNSILEDYYFITNRYERLIGGVINVYSQRKVDKIQFYADEMLQFDGEWMCIGKIERYPLFINKVDGHVTCLFGEPLDQDYVLESYGDFNNFLLNYFLGEQYGEIGLKFVEFGGSIDTVGSKDDEWYKVLEENHLL</sequence>